<dbReference type="InterPro" id="IPR038521">
    <property type="entry name" value="ThiC/Bza_core_dom"/>
</dbReference>
<feature type="binding site" evidence="10">
    <location>
        <position position="342"/>
    </location>
    <ligand>
        <name>substrate</name>
    </ligand>
</feature>
<feature type="binding site" evidence="10">
    <location>
        <position position="490"/>
    </location>
    <ligand>
        <name>[4Fe-4S] cluster</name>
        <dbReference type="ChEBI" id="CHEBI:49883"/>
        <note>4Fe-4S-S-AdoMet</note>
    </ligand>
</feature>
<feature type="binding site" evidence="10">
    <location>
        <position position="242"/>
    </location>
    <ligand>
        <name>substrate</name>
    </ligand>
</feature>
<keyword evidence="7 10" id="KW-0408">Iron</keyword>
<evidence type="ECO:0000256" key="6">
    <source>
        <dbReference type="ARBA" id="ARBA00022977"/>
    </source>
</evidence>
<dbReference type="HAMAP" id="MF_00089">
    <property type="entry name" value="ThiC"/>
    <property type="match status" value="1"/>
</dbReference>
<feature type="binding site" evidence="10">
    <location>
        <position position="148"/>
    </location>
    <ligand>
        <name>substrate</name>
    </ligand>
</feature>
<keyword evidence="2 10" id="KW-0004">4Fe-4S</keyword>
<evidence type="ECO:0000256" key="8">
    <source>
        <dbReference type="ARBA" id="ARBA00023014"/>
    </source>
</evidence>
<accession>A0A1V9A6K9</accession>
<evidence type="ECO:0000256" key="9">
    <source>
        <dbReference type="ARBA" id="ARBA00023239"/>
    </source>
</evidence>
<evidence type="ECO:0000256" key="11">
    <source>
        <dbReference type="SAM" id="MobiDB-lite"/>
    </source>
</evidence>
<dbReference type="AlphaFoldDB" id="A0A1V9A6K9"/>
<evidence type="ECO:0000256" key="10">
    <source>
        <dbReference type="HAMAP-Rule" id="MF_00089"/>
    </source>
</evidence>
<evidence type="ECO:0000313" key="14">
    <source>
        <dbReference type="Proteomes" id="UP000192591"/>
    </source>
</evidence>
<feature type="binding site" evidence="10">
    <location>
        <position position="369"/>
    </location>
    <ligand>
        <name>substrate</name>
    </ligand>
</feature>
<sequence>MTATDGAEVRPSITTGPITGSRKVHHVTGSGLRVPARRIDLSNGEHFDVYDTSGPYTDPNATIDVHSGLTPIREPWLADRKHDTQLGWAKAGVVTREMEFVAARERVDPEFVRSEVALGRAVIPANRAHPETEPMIIGKNFLVKVNANMGNSAVWSSVEEEVDKMVWATRWGADTIMDLSTGRRIHETREWLLRNSPVPVGTVPIYQALEKVGGDPARLSWEVYRDTVIEQCEQGVDYMTVHAGVLLRYVPLTARRVTGIVSRGGSIMAAWCLAHHTESFLYTHFEELCEILRSYDVTFSLGDGLRPGSIADANDRAQFAELETLGELTHLARQHDVQVMVEGPGHVPMHKIKENVELEERLCGEAPFYTLGPLATDIAPAYDHITSAIGAAQIGWYGTAMLCYVTPKEHLGLPDRDDVKTGVITYKIAAHAADLAKGHPYAQEWDDALSTARFEFRWHDQFALSLDPDTARAFHDETLPAEAAKTAHFCSMCGPKFCSMRITQDVRAYAEEHGLTSMTAIEEGMREKSREFTERGGQVYLPVVE</sequence>
<evidence type="ECO:0000256" key="2">
    <source>
        <dbReference type="ARBA" id="ARBA00022485"/>
    </source>
</evidence>
<dbReference type="Proteomes" id="UP000192591">
    <property type="component" value="Unassembled WGS sequence"/>
</dbReference>
<keyword evidence="6 10" id="KW-0784">Thiamine biosynthesis</keyword>
<dbReference type="Pfam" id="PF01964">
    <property type="entry name" value="ThiC_Rad_SAM"/>
    <property type="match status" value="1"/>
</dbReference>
<evidence type="ECO:0000256" key="5">
    <source>
        <dbReference type="ARBA" id="ARBA00022833"/>
    </source>
</evidence>
<dbReference type="GO" id="GO:0008270">
    <property type="term" value="F:zinc ion binding"/>
    <property type="evidence" value="ECO:0007669"/>
    <property type="project" value="UniProtKB-UniRule"/>
</dbReference>
<keyword evidence="5 10" id="KW-0862">Zinc</keyword>
<dbReference type="NCBIfam" id="NF006763">
    <property type="entry name" value="PRK09284.1"/>
    <property type="match status" value="1"/>
</dbReference>
<dbReference type="Pfam" id="PF13667">
    <property type="entry name" value="ThiC-associated"/>
    <property type="match status" value="1"/>
</dbReference>
<dbReference type="PANTHER" id="PTHR30557:SF1">
    <property type="entry name" value="PHOSPHOMETHYLPYRIMIDINE SYNTHASE, CHLOROPLASTIC"/>
    <property type="match status" value="1"/>
</dbReference>
<protein>
    <recommendedName>
        <fullName evidence="10">Phosphomethylpyrimidine synthase</fullName>
        <ecNumber evidence="10">4.1.99.17</ecNumber>
    </recommendedName>
    <alternativeName>
        <fullName evidence="10">Hydroxymethylpyrimidine phosphate synthase</fullName>
        <shortName evidence="10">HMP-P synthase</shortName>
        <shortName evidence="10">HMP-phosphate synthase</shortName>
        <shortName evidence="10">HMPP synthase</shortName>
    </alternativeName>
    <alternativeName>
        <fullName evidence="10">Thiamine biosynthesis protein ThiC</fullName>
    </alternativeName>
</protein>
<reference evidence="13 14" key="1">
    <citation type="submission" date="2017-02" db="EMBL/GenBank/DDBJ databases">
        <title>Draft genome of Saccharomonospora sp. 154.</title>
        <authorList>
            <person name="Alonso-Carmona G.S."/>
            <person name="De La Haba R."/>
            <person name="Vera-Gargallo B."/>
            <person name="Sandoval-Trujillo A.H."/>
            <person name="Ramirez-Duran N."/>
            <person name="Ventosa A."/>
        </authorList>
    </citation>
    <scope>NUCLEOTIDE SEQUENCE [LARGE SCALE GENOMIC DNA]</scope>
    <source>
        <strain evidence="13 14">LRS4.154</strain>
    </source>
</reference>
<feature type="binding site" evidence="10">
    <location>
        <begin position="303"/>
        <end position="306"/>
    </location>
    <ligand>
        <name>substrate</name>
    </ligand>
</feature>
<dbReference type="STRING" id="1962155.B1813_11400"/>
<dbReference type="InterPro" id="IPR025747">
    <property type="entry name" value="ThiC-associated_dom"/>
</dbReference>
<feature type="domain" description="ThiC-associated" evidence="12">
    <location>
        <begin position="18"/>
        <end position="81"/>
    </location>
</feature>
<dbReference type="EMBL" id="MWIH01000005">
    <property type="protein sequence ID" value="OQO92752.1"/>
    <property type="molecule type" value="Genomic_DNA"/>
</dbReference>
<keyword evidence="9 10" id="KW-0456">Lyase</keyword>
<comment type="function">
    <text evidence="1 10">Catalyzes the synthesis of the hydroxymethylpyrimidine phosphate (HMP-P) moiety of thiamine from aminoimidazole ribotide (AIR) in a radical S-adenosyl-L-methionine (SAM)-dependent reaction.</text>
</comment>
<feature type="binding site" evidence="10">
    <location>
        <position position="493"/>
    </location>
    <ligand>
        <name>[4Fe-4S] cluster</name>
        <dbReference type="ChEBI" id="CHEBI:49883"/>
        <note>4Fe-4S-S-AdoMet</note>
    </ligand>
</feature>
<comment type="caution">
    <text evidence="13">The sequence shown here is derived from an EMBL/GenBank/DDBJ whole genome shotgun (WGS) entry which is preliminary data.</text>
</comment>
<gene>
    <name evidence="10" type="primary">thiC</name>
    <name evidence="13" type="ORF">B1813_11400</name>
</gene>
<dbReference type="GO" id="GO:0051539">
    <property type="term" value="F:4 iron, 4 sulfur cluster binding"/>
    <property type="evidence" value="ECO:0007669"/>
    <property type="project" value="UniProtKB-KW"/>
</dbReference>
<organism evidence="13 14">
    <name type="scientific">Saccharomonospora piscinae</name>
    <dbReference type="NCBI Taxonomy" id="687388"/>
    <lineage>
        <taxon>Bacteria</taxon>
        <taxon>Bacillati</taxon>
        <taxon>Actinomycetota</taxon>
        <taxon>Actinomycetes</taxon>
        <taxon>Pseudonocardiales</taxon>
        <taxon>Pseudonocardiaceae</taxon>
        <taxon>Saccharomonospora</taxon>
    </lineage>
</organism>
<feature type="binding site" evidence="10">
    <location>
        <position position="177"/>
    </location>
    <ligand>
        <name>substrate</name>
    </ligand>
</feature>
<feature type="binding site" evidence="10">
    <location>
        <begin position="262"/>
        <end position="264"/>
    </location>
    <ligand>
        <name>substrate</name>
    </ligand>
</feature>
<comment type="catalytic activity">
    <reaction evidence="10">
        <text>5-amino-1-(5-phospho-beta-D-ribosyl)imidazole + S-adenosyl-L-methionine = 4-amino-2-methyl-5-(phosphooxymethyl)pyrimidine + CO + 5'-deoxyadenosine + formate + L-methionine + 3 H(+)</text>
        <dbReference type="Rhea" id="RHEA:24840"/>
        <dbReference type="ChEBI" id="CHEBI:15378"/>
        <dbReference type="ChEBI" id="CHEBI:15740"/>
        <dbReference type="ChEBI" id="CHEBI:17245"/>
        <dbReference type="ChEBI" id="CHEBI:17319"/>
        <dbReference type="ChEBI" id="CHEBI:57844"/>
        <dbReference type="ChEBI" id="CHEBI:58354"/>
        <dbReference type="ChEBI" id="CHEBI:59789"/>
        <dbReference type="ChEBI" id="CHEBI:137981"/>
        <dbReference type="EC" id="4.1.99.17"/>
    </reaction>
</comment>
<dbReference type="GO" id="GO:0009229">
    <property type="term" value="P:thiamine diphosphate biosynthetic process"/>
    <property type="evidence" value="ECO:0007669"/>
    <property type="project" value="UniProtKB-UniRule"/>
</dbReference>
<comment type="cofactor">
    <cofactor evidence="10">
        <name>[4Fe-4S] cluster</name>
        <dbReference type="ChEBI" id="CHEBI:49883"/>
    </cofactor>
    <text evidence="10">Binds 1 [4Fe-4S] cluster per subunit. The cluster is coordinated with 3 cysteines and an exchangeable S-adenosyl-L-methionine.</text>
</comment>
<dbReference type="UniPathway" id="UPA00060"/>
<keyword evidence="14" id="KW-1185">Reference proteome</keyword>
<dbReference type="NCBIfam" id="NF009895">
    <property type="entry name" value="PRK13352.1"/>
    <property type="match status" value="1"/>
</dbReference>
<evidence type="ECO:0000256" key="1">
    <source>
        <dbReference type="ARBA" id="ARBA00003175"/>
    </source>
</evidence>
<evidence type="ECO:0000259" key="12">
    <source>
        <dbReference type="Pfam" id="PF13667"/>
    </source>
</evidence>
<evidence type="ECO:0000313" key="13">
    <source>
        <dbReference type="EMBL" id="OQO92752.1"/>
    </source>
</evidence>
<keyword evidence="4 10" id="KW-0479">Metal-binding</keyword>
<dbReference type="PANTHER" id="PTHR30557">
    <property type="entry name" value="THIAMINE BIOSYNTHESIS PROTEIN THIC"/>
    <property type="match status" value="1"/>
</dbReference>
<dbReference type="Gene3D" id="3.20.20.540">
    <property type="entry name" value="Radical SAM ThiC family, central domain"/>
    <property type="match status" value="1"/>
</dbReference>
<dbReference type="FunFam" id="3.20.20.540:FF:000001">
    <property type="entry name" value="Phosphomethylpyrimidine synthase"/>
    <property type="match status" value="1"/>
</dbReference>
<dbReference type="GO" id="GO:0070284">
    <property type="term" value="F:phosphomethylpyrimidine synthase activity"/>
    <property type="evidence" value="ECO:0007669"/>
    <property type="project" value="UniProtKB-EC"/>
</dbReference>
<dbReference type="RefSeq" id="WP_081191764.1">
    <property type="nucleotide sequence ID" value="NZ_MWIH01000005.1"/>
</dbReference>
<feature type="binding site" evidence="10">
    <location>
        <position position="498"/>
    </location>
    <ligand>
        <name>[4Fe-4S] cluster</name>
        <dbReference type="ChEBI" id="CHEBI:49883"/>
        <note>4Fe-4S-S-AdoMet</note>
    </ligand>
</feature>
<feature type="binding site" evidence="10">
    <location>
        <position position="410"/>
    </location>
    <ligand>
        <name>Zn(2+)</name>
        <dbReference type="ChEBI" id="CHEBI:29105"/>
    </ligand>
</feature>
<feature type="binding site" evidence="10">
    <location>
        <position position="206"/>
    </location>
    <ligand>
        <name>substrate</name>
    </ligand>
</feature>
<dbReference type="GO" id="GO:0005829">
    <property type="term" value="C:cytosol"/>
    <property type="evidence" value="ECO:0007669"/>
    <property type="project" value="TreeGrafter"/>
</dbReference>
<name>A0A1V9A6K9_SACPI</name>
<evidence type="ECO:0000256" key="7">
    <source>
        <dbReference type="ARBA" id="ARBA00023004"/>
    </source>
</evidence>
<feature type="region of interest" description="Disordered" evidence="11">
    <location>
        <begin position="1"/>
        <end position="29"/>
    </location>
</feature>
<dbReference type="SFLD" id="SFLDS00113">
    <property type="entry name" value="Radical_SAM_Phosphomethylpyrim"/>
    <property type="match status" value="1"/>
</dbReference>
<dbReference type="Gene3D" id="6.10.250.620">
    <property type="match status" value="1"/>
</dbReference>
<proteinExistence type="inferred from homology"/>
<comment type="pathway">
    <text evidence="10">Cofactor biosynthesis; thiamine diphosphate biosynthesis.</text>
</comment>
<evidence type="ECO:0000256" key="4">
    <source>
        <dbReference type="ARBA" id="ARBA00022723"/>
    </source>
</evidence>
<keyword evidence="8 10" id="KW-0411">Iron-sulfur</keyword>
<comment type="similarity">
    <text evidence="10">Belongs to the ThiC family.</text>
</comment>
<dbReference type="SFLD" id="SFLDF00407">
    <property type="entry name" value="phosphomethylpyrimidine_syntha"/>
    <property type="match status" value="1"/>
</dbReference>
<dbReference type="InterPro" id="IPR002817">
    <property type="entry name" value="ThiC/BzaA/B"/>
</dbReference>
<feature type="binding site" evidence="10">
    <location>
        <position position="346"/>
    </location>
    <ligand>
        <name>Zn(2+)</name>
        <dbReference type="ChEBI" id="CHEBI:29105"/>
    </ligand>
</feature>
<dbReference type="SFLD" id="SFLDG01114">
    <property type="entry name" value="phosphomethylpyrimidine_syntha"/>
    <property type="match status" value="1"/>
</dbReference>
<keyword evidence="3 10" id="KW-0949">S-adenosyl-L-methionine</keyword>
<evidence type="ECO:0000256" key="3">
    <source>
        <dbReference type="ARBA" id="ARBA00022691"/>
    </source>
</evidence>
<dbReference type="GO" id="GO:0009228">
    <property type="term" value="P:thiamine biosynthetic process"/>
    <property type="evidence" value="ECO:0007669"/>
    <property type="project" value="UniProtKB-UniRule"/>
</dbReference>
<dbReference type="InterPro" id="IPR037509">
    <property type="entry name" value="ThiC"/>
</dbReference>
<dbReference type="EC" id="4.1.99.17" evidence="10"/>
<dbReference type="NCBIfam" id="TIGR00190">
    <property type="entry name" value="thiC"/>
    <property type="match status" value="1"/>
</dbReference>